<protein>
    <submittedName>
        <fullName evidence="1">Uncharacterized protein</fullName>
    </submittedName>
</protein>
<proteinExistence type="predicted"/>
<dbReference type="Proteomes" id="UP000567179">
    <property type="component" value="Unassembled WGS sequence"/>
</dbReference>
<dbReference type="AlphaFoldDB" id="A0A8H5BHC3"/>
<reference evidence="1 2" key="1">
    <citation type="journal article" date="2020" name="ISME J.">
        <title>Uncovering the hidden diversity of litter-decomposition mechanisms in mushroom-forming fungi.</title>
        <authorList>
            <person name="Floudas D."/>
            <person name="Bentzer J."/>
            <person name="Ahren D."/>
            <person name="Johansson T."/>
            <person name="Persson P."/>
            <person name="Tunlid A."/>
        </authorList>
    </citation>
    <scope>NUCLEOTIDE SEQUENCE [LARGE SCALE GENOMIC DNA]</scope>
    <source>
        <strain evidence="1 2">CBS 101986</strain>
    </source>
</reference>
<evidence type="ECO:0000313" key="1">
    <source>
        <dbReference type="EMBL" id="KAF5322478.1"/>
    </source>
</evidence>
<evidence type="ECO:0000313" key="2">
    <source>
        <dbReference type="Proteomes" id="UP000567179"/>
    </source>
</evidence>
<accession>A0A8H5BHC3</accession>
<dbReference type="EMBL" id="JAACJJ010000028">
    <property type="protein sequence ID" value="KAF5322478.1"/>
    <property type="molecule type" value="Genomic_DNA"/>
</dbReference>
<organism evidence="1 2">
    <name type="scientific">Psilocybe cf. subviscida</name>
    <dbReference type="NCBI Taxonomy" id="2480587"/>
    <lineage>
        <taxon>Eukaryota</taxon>
        <taxon>Fungi</taxon>
        <taxon>Dikarya</taxon>
        <taxon>Basidiomycota</taxon>
        <taxon>Agaricomycotina</taxon>
        <taxon>Agaricomycetes</taxon>
        <taxon>Agaricomycetidae</taxon>
        <taxon>Agaricales</taxon>
        <taxon>Agaricineae</taxon>
        <taxon>Strophariaceae</taxon>
        <taxon>Psilocybe</taxon>
    </lineage>
</organism>
<keyword evidence="2" id="KW-1185">Reference proteome</keyword>
<name>A0A8H5BHC3_9AGAR</name>
<gene>
    <name evidence="1" type="ORF">D9619_001161</name>
</gene>
<sequence length="105" mass="11487">MGCMPTVEHIIMQVAHSQSGGQDLGYGMKARRIWGAVTDRICLIELARVLCGRVLLLWSENNHFLGNHMGQISGQSDFGLASSHSTSHSKTNTLIAHELTTEKVV</sequence>
<comment type="caution">
    <text evidence="1">The sequence shown here is derived from an EMBL/GenBank/DDBJ whole genome shotgun (WGS) entry which is preliminary data.</text>
</comment>